<gene>
    <name evidence="1" type="ORF">SAMN04488529_101312</name>
</gene>
<evidence type="ECO:0000313" key="2">
    <source>
        <dbReference type="Proteomes" id="UP000198597"/>
    </source>
</evidence>
<dbReference type="Proteomes" id="UP000198597">
    <property type="component" value="Unassembled WGS sequence"/>
</dbReference>
<accession>A0A1H0M403</accession>
<dbReference type="InterPro" id="IPR036397">
    <property type="entry name" value="RNaseH_sf"/>
</dbReference>
<dbReference type="EMBL" id="FNJM01000001">
    <property type="protein sequence ID" value="SDO75117.1"/>
    <property type="molecule type" value="Genomic_DNA"/>
</dbReference>
<dbReference type="GO" id="GO:0003676">
    <property type="term" value="F:nucleic acid binding"/>
    <property type="evidence" value="ECO:0007669"/>
    <property type="project" value="InterPro"/>
</dbReference>
<protein>
    <submittedName>
        <fullName evidence="1">Uncharacterized protein</fullName>
    </submittedName>
</protein>
<reference evidence="1 2" key="1">
    <citation type="submission" date="2016-10" db="EMBL/GenBank/DDBJ databases">
        <authorList>
            <person name="de Groot N.N."/>
        </authorList>
    </citation>
    <scope>NUCLEOTIDE SEQUENCE [LARGE SCALE GENOMIC DNA]</scope>
    <source>
        <strain evidence="1 2">DSM 12272</strain>
    </source>
</reference>
<dbReference type="SUPFAM" id="SSF53098">
    <property type="entry name" value="Ribonuclease H-like"/>
    <property type="match status" value="1"/>
</dbReference>
<dbReference type="InterPro" id="IPR012337">
    <property type="entry name" value="RNaseH-like_sf"/>
</dbReference>
<dbReference type="AlphaFoldDB" id="A0A1H0M403"/>
<evidence type="ECO:0000313" key="1">
    <source>
        <dbReference type="EMBL" id="SDO75117.1"/>
    </source>
</evidence>
<dbReference type="RefSeq" id="WP_089965127.1">
    <property type="nucleotide sequence ID" value="NZ_FNJM01000001.1"/>
</dbReference>
<organism evidence="1 2">
    <name type="scientific">Clostridium gasigenes</name>
    <dbReference type="NCBI Taxonomy" id="94869"/>
    <lineage>
        <taxon>Bacteria</taxon>
        <taxon>Bacillati</taxon>
        <taxon>Bacillota</taxon>
        <taxon>Clostridia</taxon>
        <taxon>Eubacteriales</taxon>
        <taxon>Clostridiaceae</taxon>
        <taxon>Clostridium</taxon>
    </lineage>
</organism>
<keyword evidence="2" id="KW-1185">Reference proteome</keyword>
<sequence>MVKIYIDGGCKRKGMFSGVYCNYKDININYSKRVGQGLKKNSQELALCHAIEIIKRLGINEEIKIYSSNNKLSEILTRKIITDKDIKKFPMINEINRFMQSNNIELEFISKRKNKCRNLIKEAGKGIFYNEVGIVNLQDLETKKGKLMKVIFNGPSNGIINYEEVIA</sequence>
<dbReference type="Gene3D" id="3.30.420.10">
    <property type="entry name" value="Ribonuclease H-like superfamily/Ribonuclease H"/>
    <property type="match status" value="1"/>
</dbReference>
<name>A0A1H0M403_9CLOT</name>
<proteinExistence type="predicted"/>